<proteinExistence type="predicted"/>
<dbReference type="AlphaFoldDB" id="A0A3P7J9Y8"/>
<sequence>MEGNVRQRQAKLDKLSEREELMKAVIEESNENMDLLKSSTLAIS</sequence>
<keyword evidence="2" id="KW-1185">Reference proteome</keyword>
<protein>
    <submittedName>
        <fullName evidence="1">Uncharacterized protein</fullName>
    </submittedName>
</protein>
<dbReference type="Proteomes" id="UP000270094">
    <property type="component" value="Unassembled WGS sequence"/>
</dbReference>
<organism evidence="1 2">
    <name type="scientific">Strongylus vulgaris</name>
    <name type="common">Blood worm</name>
    <dbReference type="NCBI Taxonomy" id="40348"/>
    <lineage>
        <taxon>Eukaryota</taxon>
        <taxon>Metazoa</taxon>
        <taxon>Ecdysozoa</taxon>
        <taxon>Nematoda</taxon>
        <taxon>Chromadorea</taxon>
        <taxon>Rhabditida</taxon>
        <taxon>Rhabditina</taxon>
        <taxon>Rhabditomorpha</taxon>
        <taxon>Strongyloidea</taxon>
        <taxon>Strongylidae</taxon>
        <taxon>Strongylus</taxon>
    </lineage>
</organism>
<reference evidence="1 2" key="1">
    <citation type="submission" date="2018-11" db="EMBL/GenBank/DDBJ databases">
        <authorList>
            <consortium name="Pathogen Informatics"/>
        </authorList>
    </citation>
    <scope>NUCLEOTIDE SEQUENCE [LARGE SCALE GENOMIC DNA]</scope>
</reference>
<evidence type="ECO:0000313" key="1">
    <source>
        <dbReference type="EMBL" id="VDM82281.1"/>
    </source>
</evidence>
<dbReference type="EMBL" id="UYYB01116876">
    <property type="protein sequence ID" value="VDM82281.1"/>
    <property type="molecule type" value="Genomic_DNA"/>
</dbReference>
<evidence type="ECO:0000313" key="2">
    <source>
        <dbReference type="Proteomes" id="UP000270094"/>
    </source>
</evidence>
<name>A0A3P7J9Y8_STRVU</name>
<accession>A0A3P7J9Y8</accession>
<gene>
    <name evidence="1" type="ORF">SVUK_LOCUS17279</name>
</gene>